<accession>E9EEI5</accession>
<keyword evidence="6" id="KW-0808">Transferase</keyword>
<evidence type="ECO:0000256" key="1">
    <source>
        <dbReference type="ARBA" id="ARBA00007409"/>
    </source>
</evidence>
<gene>
    <name evidence="6" type="ORF">MAC_08283</name>
</gene>
<dbReference type="eggNOG" id="KOG0867">
    <property type="taxonomic scope" value="Eukaryota"/>
</dbReference>
<dbReference type="InterPro" id="IPR004045">
    <property type="entry name" value="Glutathione_S-Trfase_N"/>
</dbReference>
<dbReference type="InterPro" id="IPR004046">
    <property type="entry name" value="GST_C"/>
</dbReference>
<evidence type="ECO:0000259" key="4">
    <source>
        <dbReference type="PROSITE" id="PS50404"/>
    </source>
</evidence>
<dbReference type="InterPro" id="IPR010987">
    <property type="entry name" value="Glutathione-S-Trfase_C-like"/>
</dbReference>
<dbReference type="SUPFAM" id="SSF52833">
    <property type="entry name" value="Thioredoxin-like"/>
    <property type="match status" value="1"/>
</dbReference>
<dbReference type="InterPro" id="IPR036282">
    <property type="entry name" value="Glutathione-S-Trfase_C_sf"/>
</dbReference>
<evidence type="ECO:0000313" key="6">
    <source>
        <dbReference type="EMBL" id="EFY85692.1"/>
    </source>
</evidence>
<dbReference type="SFLD" id="SFLDS00019">
    <property type="entry name" value="Glutathione_Transferase_(cytos"/>
    <property type="match status" value="1"/>
</dbReference>
<sequence length="346" mass="38353">MSRSGVRSIAASPSYHRHHFPKIAVKSTSHCAQYLSAHRSPESFGQRPTINPAVLDSDDLCRSGQTPSASPAPIISTPRRNNMARPTGLIASKGIELLTWSTPNGYKASILLEELKEAYGLQYTSQGINIGQNIQKEPWFTAINPNGRIPAIVDHDHGDLAVFEGNAILSYLSRRYDTERRFSFAPDDDDYTRAESWIGWQHGGLGPMQGQANHFVRFAKEKIAYGMQRYVGETERLYGILDARLKDRDFVVGPGRGKYSIADIALLGWVNAVRGTTISIDQFPSVKAWLARCWERPAVQRGFQIPSAPASSALTPQVGEAAEQTKELKQLVDEAKKQYGYVYSSP</sequence>
<dbReference type="OrthoDB" id="422574at2759"/>
<dbReference type="AlphaFoldDB" id="E9EEI5"/>
<feature type="domain" description="GST N-terminal" evidence="4">
    <location>
        <begin position="92"/>
        <end position="180"/>
    </location>
</feature>
<dbReference type="GO" id="GO:0016740">
    <property type="term" value="F:transferase activity"/>
    <property type="evidence" value="ECO:0007669"/>
    <property type="project" value="UniProtKB-KW"/>
</dbReference>
<dbReference type="InParanoid" id="E9EEI5"/>
<dbReference type="Pfam" id="PF00043">
    <property type="entry name" value="GST_C"/>
    <property type="match status" value="1"/>
</dbReference>
<organism evidence="7">
    <name type="scientific">Metarhizium acridum (strain CQMa 102)</name>
    <dbReference type="NCBI Taxonomy" id="655827"/>
    <lineage>
        <taxon>Eukaryota</taxon>
        <taxon>Fungi</taxon>
        <taxon>Dikarya</taxon>
        <taxon>Ascomycota</taxon>
        <taxon>Pezizomycotina</taxon>
        <taxon>Sordariomycetes</taxon>
        <taxon>Hypocreomycetidae</taxon>
        <taxon>Hypocreales</taxon>
        <taxon>Clavicipitaceae</taxon>
        <taxon>Metarhizium</taxon>
    </lineage>
</organism>
<keyword evidence="7" id="KW-1185">Reference proteome</keyword>
<evidence type="ECO:0000259" key="5">
    <source>
        <dbReference type="PROSITE" id="PS50405"/>
    </source>
</evidence>
<comment type="similarity">
    <text evidence="1 2">Belongs to the GST superfamily.</text>
</comment>
<protein>
    <submittedName>
        <fullName evidence="6">Glutathione S-transferase II</fullName>
    </submittedName>
</protein>
<reference evidence="6 7" key="1">
    <citation type="journal article" date="2011" name="PLoS Genet.">
        <title>Genome sequencing and comparative transcriptomics of the model entomopathogenic fungi Metarhizium anisopliae and M. acridum.</title>
        <authorList>
            <person name="Gao Q."/>
            <person name="Jin K."/>
            <person name="Ying S.H."/>
            <person name="Zhang Y."/>
            <person name="Xiao G."/>
            <person name="Shang Y."/>
            <person name="Duan Z."/>
            <person name="Hu X."/>
            <person name="Xie X.Q."/>
            <person name="Zhou G."/>
            <person name="Peng G."/>
            <person name="Luo Z."/>
            <person name="Huang W."/>
            <person name="Wang B."/>
            <person name="Fang W."/>
            <person name="Wang S."/>
            <person name="Zhong Y."/>
            <person name="Ma L.J."/>
            <person name="St Leger R.J."/>
            <person name="Zhao G.P."/>
            <person name="Pei Y."/>
            <person name="Feng M.G."/>
            <person name="Xia Y."/>
            <person name="Wang C."/>
        </authorList>
    </citation>
    <scope>NUCLEOTIDE SEQUENCE [LARGE SCALE GENOMIC DNA]</scope>
    <source>
        <strain evidence="6 7">CQMa 102</strain>
    </source>
</reference>
<dbReference type="PANTHER" id="PTHR44051:SF6">
    <property type="entry name" value="GLUTATHIONE S-TRANSFERASE II"/>
    <property type="match status" value="1"/>
</dbReference>
<dbReference type="SFLD" id="SFLDG01151">
    <property type="entry name" value="Main.2:_Nu-like"/>
    <property type="match status" value="1"/>
</dbReference>
<dbReference type="PROSITE" id="PS50404">
    <property type="entry name" value="GST_NTER"/>
    <property type="match status" value="1"/>
</dbReference>
<evidence type="ECO:0000256" key="3">
    <source>
        <dbReference type="SAM" id="MobiDB-lite"/>
    </source>
</evidence>
<dbReference type="OMA" id="KEPWFTK"/>
<feature type="compositionally biased region" description="Low complexity" evidence="3">
    <location>
        <begin position="66"/>
        <end position="78"/>
    </location>
</feature>
<dbReference type="InterPro" id="IPR040079">
    <property type="entry name" value="Glutathione_S-Trfase"/>
</dbReference>
<dbReference type="Gene3D" id="1.20.1050.10">
    <property type="match status" value="1"/>
</dbReference>
<dbReference type="CDD" id="cd03048">
    <property type="entry name" value="GST_N_Ure2p_like"/>
    <property type="match status" value="1"/>
</dbReference>
<feature type="region of interest" description="Disordered" evidence="3">
    <location>
        <begin position="61"/>
        <end position="81"/>
    </location>
</feature>
<dbReference type="Proteomes" id="UP000002499">
    <property type="component" value="Unassembled WGS sequence"/>
</dbReference>
<dbReference type="STRING" id="655827.E9EEI5"/>
<dbReference type="Gene3D" id="3.40.30.10">
    <property type="entry name" value="Glutaredoxin"/>
    <property type="match status" value="1"/>
</dbReference>
<name>E9EEI5_METAQ</name>
<dbReference type="InterPro" id="IPR036249">
    <property type="entry name" value="Thioredoxin-like_sf"/>
</dbReference>
<dbReference type="SUPFAM" id="SSF47616">
    <property type="entry name" value="GST C-terminal domain-like"/>
    <property type="match status" value="1"/>
</dbReference>
<dbReference type="PROSITE" id="PS50405">
    <property type="entry name" value="GST_CTER"/>
    <property type="match status" value="1"/>
</dbReference>
<dbReference type="EMBL" id="GL698569">
    <property type="protein sequence ID" value="EFY85692.1"/>
    <property type="molecule type" value="Genomic_DNA"/>
</dbReference>
<dbReference type="HOGENOM" id="CLU_011226_14_0_1"/>
<evidence type="ECO:0000313" key="7">
    <source>
        <dbReference type="Proteomes" id="UP000002499"/>
    </source>
</evidence>
<proteinExistence type="inferred from homology"/>
<feature type="domain" description="GST C-terminal" evidence="5">
    <location>
        <begin position="187"/>
        <end position="313"/>
    </location>
</feature>
<dbReference type="PANTHER" id="PTHR44051">
    <property type="entry name" value="GLUTATHIONE S-TRANSFERASE-RELATED"/>
    <property type="match status" value="1"/>
</dbReference>
<evidence type="ECO:0000256" key="2">
    <source>
        <dbReference type="RuleBase" id="RU003494"/>
    </source>
</evidence>
<dbReference type="SFLD" id="SFLDG00358">
    <property type="entry name" value="Main_(cytGST)"/>
    <property type="match status" value="1"/>
</dbReference>
<dbReference type="Pfam" id="PF02798">
    <property type="entry name" value="GST_N"/>
    <property type="match status" value="1"/>
</dbReference>